<dbReference type="Gene3D" id="2.60.40.2310">
    <property type="match status" value="1"/>
</dbReference>
<evidence type="ECO:0000256" key="4">
    <source>
        <dbReference type="ARBA" id="ARBA00022729"/>
    </source>
</evidence>
<dbReference type="Pfam" id="PF17766">
    <property type="entry name" value="fn3_6"/>
    <property type="match status" value="1"/>
</dbReference>
<comment type="caution">
    <text evidence="16">The sequence shown here is derived from an EMBL/GenBank/DDBJ whole genome shotgun (WGS) entry which is preliminary data.</text>
</comment>
<gene>
    <name evidence="16" type="ORF">R1sor_024970</name>
</gene>
<accession>A0ABD3GA02</accession>
<evidence type="ECO:0000313" key="17">
    <source>
        <dbReference type="Proteomes" id="UP001633002"/>
    </source>
</evidence>
<dbReference type="GO" id="GO:0004252">
    <property type="term" value="F:serine-type endopeptidase activity"/>
    <property type="evidence" value="ECO:0007669"/>
    <property type="project" value="UniProtKB-UniRule"/>
</dbReference>
<dbReference type="Pfam" id="PF02225">
    <property type="entry name" value="PA"/>
    <property type="match status" value="1"/>
</dbReference>
<feature type="signal peptide" evidence="11">
    <location>
        <begin position="1"/>
        <end position="26"/>
    </location>
</feature>
<evidence type="ECO:0000259" key="13">
    <source>
        <dbReference type="Pfam" id="PF02225"/>
    </source>
</evidence>
<dbReference type="InterPro" id="IPR023827">
    <property type="entry name" value="Peptidase_S8_Asp-AS"/>
</dbReference>
<dbReference type="GO" id="GO:0005576">
    <property type="term" value="C:extracellular region"/>
    <property type="evidence" value="ECO:0007669"/>
    <property type="project" value="UniProtKB-SubCell"/>
</dbReference>
<dbReference type="CDD" id="cd02120">
    <property type="entry name" value="PA_subtilisin_like"/>
    <property type="match status" value="1"/>
</dbReference>
<feature type="domain" description="PA" evidence="13">
    <location>
        <begin position="411"/>
        <end position="478"/>
    </location>
</feature>
<dbReference type="InterPro" id="IPR022398">
    <property type="entry name" value="Peptidase_S8_His-AS"/>
</dbReference>
<keyword evidence="4 11" id="KW-0732">Signal</keyword>
<evidence type="ECO:0000256" key="7">
    <source>
        <dbReference type="ARBA" id="ARBA00023180"/>
    </source>
</evidence>
<organism evidence="16 17">
    <name type="scientific">Riccia sorocarpa</name>
    <dbReference type="NCBI Taxonomy" id="122646"/>
    <lineage>
        <taxon>Eukaryota</taxon>
        <taxon>Viridiplantae</taxon>
        <taxon>Streptophyta</taxon>
        <taxon>Embryophyta</taxon>
        <taxon>Marchantiophyta</taxon>
        <taxon>Marchantiopsida</taxon>
        <taxon>Marchantiidae</taxon>
        <taxon>Marchantiales</taxon>
        <taxon>Ricciaceae</taxon>
        <taxon>Riccia</taxon>
    </lineage>
</organism>
<feature type="domain" description="Peptidase S8/S53" evidence="12">
    <location>
        <begin position="142"/>
        <end position="620"/>
    </location>
</feature>
<evidence type="ECO:0000256" key="11">
    <source>
        <dbReference type="SAM" id="SignalP"/>
    </source>
</evidence>
<dbReference type="Pfam" id="PF05922">
    <property type="entry name" value="Inhibitor_I9"/>
    <property type="match status" value="1"/>
</dbReference>
<comment type="subcellular location">
    <subcellularLocation>
        <location evidence="1">Secreted</location>
    </subcellularLocation>
</comment>
<dbReference type="GO" id="GO:0006508">
    <property type="term" value="P:proteolysis"/>
    <property type="evidence" value="ECO:0007669"/>
    <property type="project" value="UniProtKB-KW"/>
</dbReference>
<feature type="active site" description="Charge relay system" evidence="8 9">
    <location>
        <position position="576"/>
    </location>
</feature>
<dbReference type="Gene3D" id="3.50.30.30">
    <property type="match status" value="1"/>
</dbReference>
<dbReference type="PROSITE" id="PS00138">
    <property type="entry name" value="SUBTILASE_SER"/>
    <property type="match status" value="1"/>
</dbReference>
<evidence type="ECO:0000256" key="9">
    <source>
        <dbReference type="PROSITE-ProRule" id="PRU01240"/>
    </source>
</evidence>
<dbReference type="Pfam" id="PF00082">
    <property type="entry name" value="Peptidase_S8"/>
    <property type="match status" value="1"/>
</dbReference>
<dbReference type="AlphaFoldDB" id="A0ABD3GA02"/>
<dbReference type="PROSITE" id="PS51892">
    <property type="entry name" value="SUBTILASE"/>
    <property type="match status" value="1"/>
</dbReference>
<evidence type="ECO:0000256" key="6">
    <source>
        <dbReference type="ARBA" id="ARBA00022825"/>
    </source>
</evidence>
<dbReference type="SUPFAM" id="SSF52743">
    <property type="entry name" value="Subtilisin-like"/>
    <property type="match status" value="1"/>
</dbReference>
<dbReference type="InterPro" id="IPR036852">
    <property type="entry name" value="Peptidase_S8/S53_dom_sf"/>
</dbReference>
<evidence type="ECO:0000256" key="3">
    <source>
        <dbReference type="ARBA" id="ARBA00022670"/>
    </source>
</evidence>
<protein>
    <recommendedName>
        <fullName evidence="18">Subtilisin-like protease</fullName>
    </recommendedName>
</protein>
<dbReference type="InterPro" id="IPR034197">
    <property type="entry name" value="Peptidases_S8_3"/>
</dbReference>
<evidence type="ECO:0008006" key="18">
    <source>
        <dbReference type="Google" id="ProtNLM"/>
    </source>
</evidence>
<keyword evidence="3 9" id="KW-0645">Protease</keyword>
<evidence type="ECO:0000256" key="1">
    <source>
        <dbReference type="ARBA" id="ARBA00004613"/>
    </source>
</evidence>
<evidence type="ECO:0000313" key="16">
    <source>
        <dbReference type="EMBL" id="KAL3675022.1"/>
    </source>
</evidence>
<feature type="active site" description="Charge relay system" evidence="8 9">
    <location>
        <position position="151"/>
    </location>
</feature>
<evidence type="ECO:0000259" key="14">
    <source>
        <dbReference type="Pfam" id="PF05922"/>
    </source>
</evidence>
<reference evidence="16 17" key="1">
    <citation type="submission" date="2024-09" db="EMBL/GenBank/DDBJ databases">
        <title>Chromosome-scale assembly of Riccia sorocarpa.</title>
        <authorList>
            <person name="Paukszto L."/>
        </authorList>
    </citation>
    <scope>NUCLEOTIDE SEQUENCE [LARGE SCALE GENOMIC DNA]</scope>
    <source>
        <strain evidence="16">LP-2024</strain>
        <tissue evidence="16">Aerial parts of the thallus</tissue>
    </source>
</reference>
<evidence type="ECO:0000256" key="8">
    <source>
        <dbReference type="PIRSR" id="PIRSR615500-1"/>
    </source>
</evidence>
<sequence length="794" mass="84346">MNGDTELRCLTRILWLQLCFLTLTSSLVVSHEVHIVYMGNHHAHLQPHEKTDIHRRMVTEALGSEEACEKAIIYHYMHMFSGFAARLSTEQADAMSKMQGVVSVFKSGTASLHTTRSWEFLGLDKPGGPPSPNSLWGKTNFGNDVIIGVLDTGIWPEHESFHDYDLGPVPERWKGTCESGEEFDQSMCNKKIIGARYFPGGFELAVGPIDQFAVDDFRSPRDRDGHGTHVASTAAGRFVPLANVNGLGNGTAKGGAPNARIAVYKCCWAIDGLFGVTCTDADMLAAFDTGVADGVDVFSVSLGPSSPQPFFQTAISIGAFHATIAGRVVAVSAGNSGPQLGTVVNSDPWSINVASSSIDRVYGSTVTLGNGYSFLGGSITVPDDSLNMDLPIVFGADIVAEGANVTGASFCLPGALDPVKTQGKVVLCLQGYIHRNEKSAEVKRAGAVALVIPNFDAGGIDLYADNFILPTITVAEVDSNPLLDYVSPLQPRPTSDPPPTIRISCSTTIDGVKPAPYINAFSSVGPNIIAPAVLKPDISAPGLNIIAAWPGATPPSSLPSSIDKRTSKWNVLSGTSMSCPHVAGVAALLKALHPTWSPAAIKSAIMTTALTVDNTGSELRNSSGFPGGPLSYGAGNLNPEAAADPGLIYQSNLDDYKVFLCSNGYNQTERQLITGLFYDCPVSLGNPSDLNLPSVMIPEIEEGQPQIVKRTVTNVGPSMCRYTVSVIEPPGIKMTISPSELFFQRENEAVDFTIQFERVSAVPAGVQEFVHGSFTWSDGAHKVTSPVVVAANFL</sequence>
<keyword evidence="5 9" id="KW-0378">Hydrolase</keyword>
<dbReference type="InterPro" id="IPR041469">
    <property type="entry name" value="Subtilisin-like_FN3"/>
</dbReference>
<keyword evidence="17" id="KW-1185">Reference proteome</keyword>
<feature type="chain" id="PRO_5044882682" description="Subtilisin-like protease" evidence="11">
    <location>
        <begin position="27"/>
        <end position="794"/>
    </location>
</feature>
<dbReference type="EMBL" id="JBJQOH010000008">
    <property type="protein sequence ID" value="KAL3675022.1"/>
    <property type="molecule type" value="Genomic_DNA"/>
</dbReference>
<comment type="similarity">
    <text evidence="2 9 10">Belongs to the peptidase S8 family.</text>
</comment>
<dbReference type="PROSITE" id="PS00136">
    <property type="entry name" value="SUBTILASE_ASP"/>
    <property type="match status" value="1"/>
</dbReference>
<dbReference type="Gene3D" id="3.40.50.200">
    <property type="entry name" value="Peptidase S8/S53 domain"/>
    <property type="match status" value="1"/>
</dbReference>
<dbReference type="PROSITE" id="PS00137">
    <property type="entry name" value="SUBTILASE_HIS"/>
    <property type="match status" value="1"/>
</dbReference>
<dbReference type="Gene3D" id="3.30.70.80">
    <property type="entry name" value="Peptidase S8 propeptide/proteinase inhibitor I9"/>
    <property type="match status" value="1"/>
</dbReference>
<dbReference type="PANTHER" id="PTHR10795">
    <property type="entry name" value="PROPROTEIN CONVERTASE SUBTILISIN/KEXIN"/>
    <property type="match status" value="1"/>
</dbReference>
<dbReference type="InterPro" id="IPR045051">
    <property type="entry name" value="SBT"/>
</dbReference>
<dbReference type="InterPro" id="IPR037045">
    <property type="entry name" value="S8pro/Inhibitor_I9_sf"/>
</dbReference>
<dbReference type="Proteomes" id="UP001633002">
    <property type="component" value="Unassembled WGS sequence"/>
</dbReference>
<dbReference type="InterPro" id="IPR023828">
    <property type="entry name" value="Peptidase_S8_Ser-AS"/>
</dbReference>
<feature type="active site" description="Charge relay system" evidence="8 9">
    <location>
        <position position="226"/>
    </location>
</feature>
<evidence type="ECO:0000259" key="12">
    <source>
        <dbReference type="Pfam" id="PF00082"/>
    </source>
</evidence>
<dbReference type="InterPro" id="IPR003137">
    <property type="entry name" value="PA_domain"/>
</dbReference>
<feature type="domain" description="Inhibitor I9" evidence="14">
    <location>
        <begin position="33"/>
        <end position="113"/>
    </location>
</feature>
<dbReference type="PRINTS" id="PR00723">
    <property type="entry name" value="SUBTILISIN"/>
</dbReference>
<evidence type="ECO:0000256" key="5">
    <source>
        <dbReference type="ARBA" id="ARBA00022801"/>
    </source>
</evidence>
<name>A0ABD3GA02_9MARC</name>
<evidence type="ECO:0000259" key="15">
    <source>
        <dbReference type="Pfam" id="PF17766"/>
    </source>
</evidence>
<dbReference type="InterPro" id="IPR015500">
    <property type="entry name" value="Peptidase_S8_subtilisin-rel"/>
</dbReference>
<proteinExistence type="inferred from homology"/>
<evidence type="ECO:0000256" key="10">
    <source>
        <dbReference type="RuleBase" id="RU003355"/>
    </source>
</evidence>
<dbReference type="FunFam" id="3.40.50.200:FF:000006">
    <property type="entry name" value="Subtilisin-like protease SBT1.5"/>
    <property type="match status" value="1"/>
</dbReference>
<dbReference type="FunFam" id="3.30.70.80:FF:000002">
    <property type="entry name" value="Subtilisin-like protease SBT5.3"/>
    <property type="match status" value="1"/>
</dbReference>
<dbReference type="CDD" id="cd04852">
    <property type="entry name" value="Peptidases_S8_3"/>
    <property type="match status" value="1"/>
</dbReference>
<dbReference type="InterPro" id="IPR010259">
    <property type="entry name" value="S8pro/Inhibitor_I9"/>
</dbReference>
<dbReference type="InterPro" id="IPR000209">
    <property type="entry name" value="Peptidase_S8/S53_dom"/>
</dbReference>
<keyword evidence="7" id="KW-0325">Glycoprotein</keyword>
<keyword evidence="6 9" id="KW-0720">Serine protease</keyword>
<feature type="domain" description="Subtilisin-like protease fibronectin type-III" evidence="15">
    <location>
        <begin position="689"/>
        <end position="789"/>
    </location>
</feature>
<evidence type="ECO:0000256" key="2">
    <source>
        <dbReference type="ARBA" id="ARBA00011073"/>
    </source>
</evidence>